<dbReference type="Pfam" id="PF05183">
    <property type="entry name" value="RdRP"/>
    <property type="match status" value="1"/>
</dbReference>
<comment type="caution">
    <text evidence="7">The sequence shown here is derived from an EMBL/GenBank/DDBJ whole genome shotgun (WGS) entry which is preliminary data.</text>
</comment>
<dbReference type="Pfam" id="PF13086">
    <property type="entry name" value="AAA_11"/>
    <property type="match status" value="2"/>
</dbReference>
<dbReference type="PANTHER" id="PTHR23079:SF55">
    <property type="entry name" value="RNA-DIRECTED RNA POLYMERASE"/>
    <property type="match status" value="1"/>
</dbReference>
<proteinExistence type="inferred from homology"/>
<dbReference type="GO" id="GO:0003723">
    <property type="term" value="F:RNA binding"/>
    <property type="evidence" value="ECO:0007669"/>
    <property type="project" value="UniProtKB-KW"/>
</dbReference>
<dbReference type="InterPro" id="IPR003593">
    <property type="entry name" value="AAA+_ATPase"/>
</dbReference>
<protein>
    <submittedName>
        <fullName evidence="7">RNA dependent RNA polymerase-domain-containing protein</fullName>
    </submittedName>
</protein>
<keyword evidence="3" id="KW-0378">Hydrolase</keyword>
<dbReference type="Pfam" id="PF13087">
    <property type="entry name" value="AAA_12"/>
    <property type="match status" value="1"/>
</dbReference>
<dbReference type="InterPro" id="IPR041677">
    <property type="entry name" value="DNA2/NAM7_AAA_11"/>
</dbReference>
<evidence type="ECO:0000259" key="6">
    <source>
        <dbReference type="SMART" id="SM00382"/>
    </source>
</evidence>
<dbReference type="CDD" id="cd18808">
    <property type="entry name" value="SF1_C_Upf1"/>
    <property type="match status" value="1"/>
</dbReference>
<dbReference type="Gene3D" id="3.40.50.300">
    <property type="entry name" value="P-loop containing nucleotide triphosphate hydrolases"/>
    <property type="match status" value="2"/>
</dbReference>
<dbReference type="PANTHER" id="PTHR23079">
    <property type="entry name" value="RNA-DEPENDENT RNA POLYMERASE"/>
    <property type="match status" value="1"/>
</dbReference>
<keyword evidence="5" id="KW-0067">ATP-binding</keyword>
<comment type="similarity">
    <text evidence="1">Belongs to the DNA2/NAM7 helicase family.</text>
</comment>
<dbReference type="OrthoDB" id="6513042at2759"/>
<accession>A0A9P8XUV1</accession>
<name>A0A9P8XUV1_9PEZI</name>
<evidence type="ECO:0000313" key="7">
    <source>
        <dbReference type="EMBL" id="KAH7016364.1"/>
    </source>
</evidence>
<dbReference type="SUPFAM" id="SSF52540">
    <property type="entry name" value="P-loop containing nucleoside triphosphate hydrolases"/>
    <property type="match status" value="1"/>
</dbReference>
<dbReference type="GO" id="GO:0005524">
    <property type="term" value="F:ATP binding"/>
    <property type="evidence" value="ECO:0007669"/>
    <property type="project" value="UniProtKB-KW"/>
</dbReference>
<dbReference type="GO" id="GO:0003968">
    <property type="term" value="F:RNA-directed RNA polymerase activity"/>
    <property type="evidence" value="ECO:0007669"/>
    <property type="project" value="UniProtKB-KW"/>
</dbReference>
<dbReference type="FunFam" id="3.40.50.300:FF:000326">
    <property type="entry name" value="P-loop containing nucleoside triphosphate hydrolase"/>
    <property type="match status" value="1"/>
</dbReference>
<keyword evidence="4" id="KW-0347">Helicase</keyword>
<dbReference type="GO" id="GO:0005694">
    <property type="term" value="C:chromosome"/>
    <property type="evidence" value="ECO:0007669"/>
    <property type="project" value="UniProtKB-ARBA"/>
</dbReference>
<evidence type="ECO:0000256" key="2">
    <source>
        <dbReference type="ARBA" id="ARBA00022741"/>
    </source>
</evidence>
<dbReference type="Proteomes" id="UP000756346">
    <property type="component" value="Unassembled WGS sequence"/>
</dbReference>
<evidence type="ECO:0000256" key="4">
    <source>
        <dbReference type="ARBA" id="ARBA00022806"/>
    </source>
</evidence>
<dbReference type="EMBL" id="JAGTJQ010000012">
    <property type="protein sequence ID" value="KAH7016364.1"/>
    <property type="molecule type" value="Genomic_DNA"/>
</dbReference>
<reference evidence="7" key="1">
    <citation type="journal article" date="2021" name="Nat. Commun.">
        <title>Genetic determinants of endophytism in the Arabidopsis root mycobiome.</title>
        <authorList>
            <person name="Mesny F."/>
            <person name="Miyauchi S."/>
            <person name="Thiergart T."/>
            <person name="Pickel B."/>
            <person name="Atanasova L."/>
            <person name="Karlsson M."/>
            <person name="Huettel B."/>
            <person name="Barry K.W."/>
            <person name="Haridas S."/>
            <person name="Chen C."/>
            <person name="Bauer D."/>
            <person name="Andreopoulos W."/>
            <person name="Pangilinan J."/>
            <person name="LaButti K."/>
            <person name="Riley R."/>
            <person name="Lipzen A."/>
            <person name="Clum A."/>
            <person name="Drula E."/>
            <person name="Henrissat B."/>
            <person name="Kohler A."/>
            <person name="Grigoriev I.V."/>
            <person name="Martin F.M."/>
            <person name="Hacquard S."/>
        </authorList>
    </citation>
    <scope>NUCLEOTIDE SEQUENCE</scope>
    <source>
        <strain evidence="7">MPI-CAGE-CH-0230</strain>
    </source>
</reference>
<dbReference type="InterPro" id="IPR041679">
    <property type="entry name" value="DNA2/NAM7-like_C"/>
</dbReference>
<dbReference type="InterPro" id="IPR047187">
    <property type="entry name" value="SF1_C_Upf1"/>
</dbReference>
<keyword evidence="8" id="KW-1185">Reference proteome</keyword>
<dbReference type="GO" id="GO:0004386">
    <property type="term" value="F:helicase activity"/>
    <property type="evidence" value="ECO:0007669"/>
    <property type="project" value="UniProtKB-KW"/>
</dbReference>
<organism evidence="7 8">
    <name type="scientific">Microdochium trichocladiopsis</name>
    <dbReference type="NCBI Taxonomy" id="1682393"/>
    <lineage>
        <taxon>Eukaryota</taxon>
        <taxon>Fungi</taxon>
        <taxon>Dikarya</taxon>
        <taxon>Ascomycota</taxon>
        <taxon>Pezizomycotina</taxon>
        <taxon>Sordariomycetes</taxon>
        <taxon>Xylariomycetidae</taxon>
        <taxon>Xylariales</taxon>
        <taxon>Microdochiaceae</taxon>
        <taxon>Microdochium</taxon>
    </lineage>
</organism>
<gene>
    <name evidence="7" type="ORF">B0I36DRAFT_254115</name>
</gene>
<dbReference type="InterPro" id="IPR027417">
    <property type="entry name" value="P-loop_NTPase"/>
</dbReference>
<dbReference type="GO" id="GO:0030422">
    <property type="term" value="P:siRNA processing"/>
    <property type="evidence" value="ECO:0007669"/>
    <property type="project" value="TreeGrafter"/>
</dbReference>
<evidence type="ECO:0000256" key="1">
    <source>
        <dbReference type="ARBA" id="ARBA00007913"/>
    </source>
</evidence>
<evidence type="ECO:0000256" key="5">
    <source>
        <dbReference type="ARBA" id="ARBA00022840"/>
    </source>
</evidence>
<dbReference type="GO" id="GO:0031380">
    <property type="term" value="C:nuclear RNA-directed RNA polymerase complex"/>
    <property type="evidence" value="ECO:0007669"/>
    <property type="project" value="TreeGrafter"/>
</dbReference>
<dbReference type="SMART" id="SM00382">
    <property type="entry name" value="AAA"/>
    <property type="match status" value="1"/>
</dbReference>
<dbReference type="InterPro" id="IPR057596">
    <property type="entry name" value="RDRP_core"/>
</dbReference>
<dbReference type="RefSeq" id="XP_046005988.1">
    <property type="nucleotide sequence ID" value="XM_046150802.1"/>
</dbReference>
<dbReference type="InterPro" id="IPR007855">
    <property type="entry name" value="RDRP"/>
</dbReference>
<sequence length="1726" mass="193294">MPKFGSAEFTLKDSLSLDDRQWTFEVKGLPSSQKLNEEKLVKSIALVTRETNQRMVLRFVTQEATRAMGVHPLDKFIMLSVADFRPPPGLKSEITGTRPSTIREHIDYVVHLLRAGVTLQGESYHFYGHSNSQLKSRTCFMFAAPKDDISKMVESLGDFTKMKTVAKKAKRIGLLFSTAQAVLQVDERRCEDIPDIETDGYTFTDGCGLMSPRFAQDVSRRMQLTFRARRYSPSVFQIRYRGYKGVVTTDPTIRSRPTWLRLRKSMKKFSGGKDHSFSVIEHSKPYVFGHLNDEVVLLLHALGVSQDILLRKQQDHLNFLAEANRDARQAFRFLCYIGRSDLAERLLVTSFEALRSQIQGPIRSEYGKMLNKRGEQRCRILVPQSRLLFGVCDAWGVLKEGECAVKITKDGDGLPYALKNMEILVTRNPCLHPGDLQKFKVVEHAALSHLVDCIVFPVQGRRPSADMMSGGDLDGDTFFVCWDGDLVPSTLSQPADYPGAKEPVKFKPITDDDRLLYFAKYSNASLGKVKNLYLDWAKVKGPMAPECQELNRLFSQCVDGNMVKIPPRLEATPLATPETKKFILDELHEAATSRISLDRMKSVNLDGVALDTLELLLSRDDLATTEFELLEMTARWCRRNGSHLADFLPYFDMNSLSTEQKHWILSAAPQLQWLPSIVFNGLSSSNILSQDDLTFQKLNNYQLGWKNVYDSSRERLATFLDTAAKTLEQFHKKLIVLQVDERLSLAIYIPQKIVKSQDCLVHDTVRVFAFPHVKNSAPLGGQRLTKKNSRMYCDDNLFQLFENQRSNTWIFIRRGASDDAAYRNTTNQGDQRRQRQSTIERGKNFDNRVSVALNKCSQELQRYIGRVNSNGLLAAEIYVISNRDVQSLRSLDLWLHHIDTEKVLPLFDEKPRIYSVNNVAGANFEGVPERTRMIALGETAAVDDVKTRAELVDILKWLRQHNSIGAITNIYDHVLGKTFTPNPDVECLSQQVNALLDHISLNPAMAARFTKLDTWGSPSVPDSISLTLQARGQEILKGLILCVPDVGYLTIEPFEIALERLRSLSLRGLAGLAELCALSIRSTDLAMDLLLQCLERGSSRLYAGEPRPALVKHFVSNCVAIAIDHISELQEQQTTRPDLLTLKDLGEERDGYPLVACTFRIDAAHAPETWAHVRLTASSLPTNAPLARKASIDALVVQNQQGAAKFQCFHPLPVFLEHCSWTLTYCGPFVTSQTMFTAMRRFASMDEDACGIVTHLLGPSTTATLPEDTDAIQFDAEAAMAQHEDQLALNDSQRNAVLTSLVHPLVLIWGPPGTGKTQTIVAIILGLLSKFPKERILVTAPTHNAVDNIMSRFLRHQGRDGSVAVRVSTEVRKVAEELRQYTLDGMVSTEIYDSHVAMREAKRRMKACRIAFSTCIGAGIGLLRSESFGIVIVDEASQQTEPASLVPLTKGCKQAILVGDHVQLRPTVQPVTLPLGYDVSLFERLYTLCTNSQTSGHRLARVRTSMLNTQYRMHRSICDFSSQEFYQGKLRTGVAADQRVLAVSAFPWPRSSVSGESVRTVFVECDGHEDIGQKSKRNHAQSELCRRVCQLLIDSSSTNRSGKDNQQSIVVLTPYTAQKTLLVTKAISGRSGDIEVSSIDGYQGREADVVVFVTVRCNEQGEIGFLNDLRRLNVALTRARHGIIILGSRKTLTAPTIVLAHDAEAQPVAASATWERLLRRFTEVVL</sequence>
<evidence type="ECO:0000256" key="3">
    <source>
        <dbReference type="ARBA" id="ARBA00022801"/>
    </source>
</evidence>
<evidence type="ECO:0000313" key="8">
    <source>
        <dbReference type="Proteomes" id="UP000756346"/>
    </source>
</evidence>
<dbReference type="GeneID" id="70180348"/>
<keyword evidence="2" id="KW-0547">Nucleotide-binding</keyword>
<feature type="domain" description="AAA+ ATPase" evidence="6">
    <location>
        <begin position="1302"/>
        <end position="1512"/>
    </location>
</feature>
<dbReference type="GO" id="GO:0016787">
    <property type="term" value="F:hydrolase activity"/>
    <property type="evidence" value="ECO:0007669"/>
    <property type="project" value="UniProtKB-KW"/>
</dbReference>